<evidence type="ECO:0000313" key="2">
    <source>
        <dbReference type="Proteomes" id="UP000054715"/>
    </source>
</evidence>
<dbReference type="Proteomes" id="UP000054715">
    <property type="component" value="Unassembled WGS sequence"/>
</dbReference>
<dbReference type="OrthoDB" id="10003034at2"/>
<dbReference type="RefSeq" id="WP_058449089.1">
    <property type="nucleotide sequence ID" value="NZ_CAAAJF010000019.1"/>
</dbReference>
<evidence type="ECO:0000313" key="1">
    <source>
        <dbReference type="EMBL" id="KTD06860.1"/>
    </source>
</evidence>
<gene>
    <name evidence="1" type="ORF">Ljam_1055</name>
</gene>
<dbReference type="PATRIC" id="fig|455.5.peg.1119"/>
<protein>
    <submittedName>
        <fullName evidence="1">Uncharacterized protein</fullName>
    </submittedName>
</protein>
<name>A0A0W0UGM1_9GAMM</name>
<dbReference type="AlphaFoldDB" id="A0A0W0UGM1"/>
<proteinExistence type="predicted"/>
<sequence length="242" mass="28177">MQKEYFNFHFHFILNQWNFQALPVLKLFLYHVIQYWNPENPQDALIIKREWCNFANLIQLYLKYIDDAAPDEQLDETQKEYKSVFVQRIHNVYQESLAIAEHTIRGKRIAVLRGWADQILIPPPDLPSVPPLIEHLPPSPQMEHASVSQIEVISNTIPLSSSIPPELPNELPSTLPQPEPISKIVIENAAYSVFSFWQKETTYQPFSPKEDDLLLEMLKRSDINPQEPEWSEADLECVMNSI</sequence>
<comment type="caution">
    <text evidence="1">The sequence shown here is derived from an EMBL/GenBank/DDBJ whole genome shotgun (WGS) entry which is preliminary data.</text>
</comment>
<dbReference type="EMBL" id="LNYG01000013">
    <property type="protein sequence ID" value="KTD06860.1"/>
    <property type="molecule type" value="Genomic_DNA"/>
</dbReference>
<accession>A0A0W0UGM1</accession>
<reference evidence="1 2" key="1">
    <citation type="submission" date="2015-11" db="EMBL/GenBank/DDBJ databases">
        <title>Genomic analysis of 38 Legionella species identifies large and diverse effector repertoires.</title>
        <authorList>
            <person name="Burstein D."/>
            <person name="Amaro F."/>
            <person name="Zusman T."/>
            <person name="Lifshitz Z."/>
            <person name="Cohen O."/>
            <person name="Gilbert J.A."/>
            <person name="Pupko T."/>
            <person name="Shuman H.A."/>
            <person name="Segal G."/>
        </authorList>
    </citation>
    <scope>NUCLEOTIDE SEQUENCE [LARGE SCALE GENOMIC DNA]</scope>
    <source>
        <strain evidence="1 2">JA-26-G1-E2</strain>
    </source>
</reference>
<organism evidence="1 2">
    <name type="scientific">Legionella jamestowniensis</name>
    <dbReference type="NCBI Taxonomy" id="455"/>
    <lineage>
        <taxon>Bacteria</taxon>
        <taxon>Pseudomonadati</taxon>
        <taxon>Pseudomonadota</taxon>
        <taxon>Gammaproteobacteria</taxon>
        <taxon>Legionellales</taxon>
        <taxon>Legionellaceae</taxon>
        <taxon>Legionella</taxon>
    </lineage>
</organism>